<dbReference type="Pfam" id="PF06980">
    <property type="entry name" value="DUF1302"/>
    <property type="match status" value="1"/>
</dbReference>
<organism evidence="2 3">
    <name type="scientific">Permianibacter aggregans</name>
    <dbReference type="NCBI Taxonomy" id="1510150"/>
    <lineage>
        <taxon>Bacteria</taxon>
        <taxon>Pseudomonadati</taxon>
        <taxon>Pseudomonadota</taxon>
        <taxon>Gammaproteobacteria</taxon>
        <taxon>Pseudomonadales</taxon>
        <taxon>Pseudomonadaceae</taxon>
        <taxon>Permianibacter</taxon>
    </lineage>
</organism>
<evidence type="ECO:0000256" key="1">
    <source>
        <dbReference type="SAM" id="SignalP"/>
    </source>
</evidence>
<comment type="caution">
    <text evidence="2">The sequence shown here is derived from an EMBL/GenBank/DDBJ whole genome shotgun (WGS) entry which is preliminary data.</text>
</comment>
<protein>
    <submittedName>
        <fullName evidence="2">Uncharacterized protein DUF1302</fullName>
    </submittedName>
</protein>
<gene>
    <name evidence="2" type="ORF">EV696_12811</name>
</gene>
<accession>A0A4R6UCB0</accession>
<dbReference type="RefSeq" id="WP_133593547.1">
    <property type="nucleotide sequence ID" value="NZ_SNYM01000028.1"/>
</dbReference>
<keyword evidence="1" id="KW-0732">Signal</keyword>
<name>A0A4R6UCB0_9GAMM</name>
<dbReference type="Proteomes" id="UP000295375">
    <property type="component" value="Unassembled WGS sequence"/>
</dbReference>
<feature type="signal peptide" evidence="1">
    <location>
        <begin position="1"/>
        <end position="36"/>
    </location>
</feature>
<feature type="chain" id="PRO_5020999639" evidence="1">
    <location>
        <begin position="37"/>
        <end position="651"/>
    </location>
</feature>
<dbReference type="InterPro" id="IPR010727">
    <property type="entry name" value="DUF1302"/>
</dbReference>
<dbReference type="EMBL" id="SNYM01000028">
    <property type="protein sequence ID" value="TDQ43612.1"/>
    <property type="molecule type" value="Genomic_DNA"/>
</dbReference>
<evidence type="ECO:0000313" key="2">
    <source>
        <dbReference type="EMBL" id="TDQ43612.1"/>
    </source>
</evidence>
<keyword evidence="3" id="KW-1185">Reference proteome</keyword>
<dbReference type="OrthoDB" id="7000272at2"/>
<evidence type="ECO:0000313" key="3">
    <source>
        <dbReference type="Proteomes" id="UP000295375"/>
    </source>
</evidence>
<proteinExistence type="predicted"/>
<sequence>MTKTGFFNQGARRTPVMSAVAAAVVAAVFTAPGAQAVEISTEKWSGSFDSTFTAGASWRVEDRDASKVGKSTNNPQYINPSNRFFFPAGTPVAGGVPAAENMVGAWSTNNDDGNLNFDQGETFSRVIKGLHELDLKHEDGYGLFLRGTWLYDAELMDETRPFRQLSQPALDRHGKDARFLDAYVFWSTDIGESPFQMRLGEQVVNWGESTLIQHSISEANALDASKLRVPGSELKEAFIPTKMLWGSLQLTESIGMEAYYQFEFEKFIIDSPGTYFGTQDFIGDNRVEDPSSPCFGTLGFIHLGFGQFTENNPTTQACRLADRTASDDGQFGLRFNYLTEDFTELSFYYLNYHNKRPIISAFAHNGSRVEGFIEYLEDISLYGMSFNMATDGGWSIAGEVSYRQDEPLQIDDVEILFKTLEPVGAIIAGPYGSQIPGAPGLGEEISGYRLFDTYQAQMTFTKLFTNFMGADQFLLLAEVGANYIPDLPSEDELRFEVAGTVRSGNPLRHNGTQPDGWNVPVNPATGACFSPSVNLSAISPGLFGGCEGVETNKFATDFSAGYRLVARWEFFDAFAGVNVTPRFVFSHDVTGYTPAPISNFMEDRMGTTLGVSFDYLNRWRFDVSYVSYFGNDEQDPLSDRDFISAFVSYSI</sequence>
<reference evidence="2 3" key="1">
    <citation type="submission" date="2019-03" db="EMBL/GenBank/DDBJ databases">
        <title>Genomic Encyclopedia of Type Strains, Phase IV (KMG-IV): sequencing the most valuable type-strain genomes for metagenomic binning, comparative biology and taxonomic classification.</title>
        <authorList>
            <person name="Goeker M."/>
        </authorList>
    </citation>
    <scope>NUCLEOTIDE SEQUENCE [LARGE SCALE GENOMIC DNA]</scope>
    <source>
        <strain evidence="2 3">DSM 103792</strain>
    </source>
</reference>
<dbReference type="AlphaFoldDB" id="A0A4R6UCB0"/>